<accession>A0A2R6XZZ6</accession>
<evidence type="ECO:0000313" key="2">
    <source>
        <dbReference type="Proteomes" id="UP000244338"/>
    </source>
</evidence>
<dbReference type="SUPFAM" id="SSF89392">
    <property type="entry name" value="Prokaryotic lipoproteins and lipoprotein localization factors"/>
    <property type="match status" value="1"/>
</dbReference>
<dbReference type="InterPro" id="IPR052944">
    <property type="entry name" value="Sporulation_related"/>
</dbReference>
<sequence>MIHWKEASWRKDRPDGRPGHMLQLVWKSRWSRTALVVFLFTTLLTLGACGTQSPERIVSDLQKKAASLKGYKASGELTIASGETPLNYKVEAWYEAPDKYRIALENETQNLKQIILKNEDGVFVLTPHLKKSFRFQSDWPQGHGQIYLYQSLVEAVVSDTDRTFTKTENGYLFQVKAQYQNRMLTTQRIWFEAKTLAPKRVEVMDQDDKVLVTLVFHAFTLNPKFNNDDFSQEKNMAVGEDLAVPTAEMNLPSTYMEPQYRPDGVTLKGIEVSPSGKGWLLTYGGAYTYTVEETLQSDQMVMAPEGVPVELDGQIGVLTQNGELKTLRFTYAGMDIKIMSQSLPDEEMVRIALSTMVEPSK</sequence>
<keyword evidence="1" id="KW-0449">Lipoprotein</keyword>
<protein>
    <submittedName>
        <fullName evidence="1">Outer membrane lipoprotein receptor</fullName>
    </submittedName>
</protein>
<dbReference type="PANTHER" id="PTHR37507:SF2">
    <property type="entry name" value="SPORULATION PROTEIN YDCC"/>
    <property type="match status" value="1"/>
</dbReference>
<dbReference type="Gene3D" id="2.50.20.10">
    <property type="entry name" value="Lipoprotein localisation LolA/LolB/LppX"/>
    <property type="match status" value="1"/>
</dbReference>
<comment type="caution">
    <text evidence="1">The sequence shown here is derived from an EMBL/GenBank/DDBJ whole genome shotgun (WGS) entry which is preliminary data.</text>
</comment>
<dbReference type="EMBL" id="PEBX01000053">
    <property type="protein sequence ID" value="PTQ56006.1"/>
    <property type="molecule type" value="Genomic_DNA"/>
</dbReference>
<dbReference type="AlphaFoldDB" id="A0A2R6XZZ6"/>
<reference evidence="2" key="1">
    <citation type="journal article" date="2018" name="Sci. Rep.">
        <title>Lignite coal burning seam in the remote Altai Mountains harbors a hydrogen-driven thermophilic microbial community.</title>
        <authorList>
            <person name="Kadnikov V.V."/>
            <person name="Mardanov A.V."/>
            <person name="Ivasenko D.A."/>
            <person name="Antsiferov D.V."/>
            <person name="Beletsky A.V."/>
            <person name="Karnachuk O.V."/>
            <person name="Ravin N.V."/>
        </authorList>
    </citation>
    <scope>NUCLEOTIDE SEQUENCE [LARGE SCALE GENOMIC DNA]</scope>
</reference>
<dbReference type="InterPro" id="IPR029046">
    <property type="entry name" value="LolA/LolB/LppX"/>
</dbReference>
<keyword evidence="1" id="KW-0675">Receptor</keyword>
<proteinExistence type="predicted"/>
<name>A0A2R6XZZ6_9BACL</name>
<dbReference type="PANTHER" id="PTHR37507">
    <property type="entry name" value="SPORULATION PROTEIN YDCC"/>
    <property type="match status" value="1"/>
</dbReference>
<evidence type="ECO:0000313" key="1">
    <source>
        <dbReference type="EMBL" id="PTQ56006.1"/>
    </source>
</evidence>
<gene>
    <name evidence="1" type="ORF">BSOLF_1021</name>
</gene>
<dbReference type="Proteomes" id="UP000244338">
    <property type="component" value="Unassembled WGS sequence"/>
</dbReference>
<organism evidence="1 2">
    <name type="scientific">Candidatus Carbonibacillus altaicus</name>
    <dbReference type="NCBI Taxonomy" id="2163959"/>
    <lineage>
        <taxon>Bacteria</taxon>
        <taxon>Bacillati</taxon>
        <taxon>Bacillota</taxon>
        <taxon>Bacilli</taxon>
        <taxon>Bacillales</taxon>
        <taxon>Candidatus Carbonibacillus</taxon>
    </lineage>
</organism>